<evidence type="ECO:0000313" key="1">
    <source>
        <dbReference type="EMBL" id="OAY59848.1"/>
    </source>
</evidence>
<proteinExistence type="predicted"/>
<reference evidence="1" key="1">
    <citation type="submission" date="2016-02" db="EMBL/GenBank/DDBJ databases">
        <title>WGS assembly of Manihot esculenta.</title>
        <authorList>
            <person name="Bredeson J.V."/>
            <person name="Prochnik S.E."/>
            <person name="Lyons J.B."/>
            <person name="Schmutz J."/>
            <person name="Grimwood J."/>
            <person name="Vrebalov J."/>
            <person name="Bart R.S."/>
            <person name="Amuge T."/>
            <person name="Ferguson M.E."/>
            <person name="Green R."/>
            <person name="Putnam N."/>
            <person name="Stites J."/>
            <person name="Rounsley S."/>
            <person name="Rokhsar D.S."/>
        </authorList>
    </citation>
    <scope>NUCLEOTIDE SEQUENCE [LARGE SCALE GENOMIC DNA]</scope>
    <source>
        <tissue evidence="1">Leaf</tissue>
    </source>
</reference>
<dbReference type="AlphaFoldDB" id="A0A2C9WJS9"/>
<protein>
    <submittedName>
        <fullName evidence="1">Uncharacterized protein</fullName>
    </submittedName>
</protein>
<name>A0A2C9WJS9_MANES</name>
<sequence length="55" mass="6556">MLCRIFNKYVRDLHFSFGVRGHARVGIFLLRRSTREKMPTSFFKGRLTDNHCLLI</sequence>
<organism evidence="1">
    <name type="scientific">Manihot esculenta</name>
    <name type="common">Cassava</name>
    <name type="synonym">Jatropha manihot</name>
    <dbReference type="NCBI Taxonomy" id="3983"/>
    <lineage>
        <taxon>Eukaryota</taxon>
        <taxon>Viridiplantae</taxon>
        <taxon>Streptophyta</taxon>
        <taxon>Embryophyta</taxon>
        <taxon>Tracheophyta</taxon>
        <taxon>Spermatophyta</taxon>
        <taxon>Magnoliopsida</taxon>
        <taxon>eudicotyledons</taxon>
        <taxon>Gunneridae</taxon>
        <taxon>Pentapetalae</taxon>
        <taxon>rosids</taxon>
        <taxon>fabids</taxon>
        <taxon>Malpighiales</taxon>
        <taxon>Euphorbiaceae</taxon>
        <taxon>Crotonoideae</taxon>
        <taxon>Manihoteae</taxon>
        <taxon>Manihot</taxon>
    </lineage>
</organism>
<gene>
    <name evidence="1" type="ORF">MANES_01G064800</name>
</gene>
<accession>A0A2C9WJS9</accession>
<dbReference type="EMBL" id="CM004387">
    <property type="protein sequence ID" value="OAY59848.1"/>
    <property type="molecule type" value="Genomic_DNA"/>
</dbReference>